<keyword evidence="2" id="KW-1185">Reference proteome</keyword>
<dbReference type="EMBL" id="BMKW01000005">
    <property type="protein sequence ID" value="GGJ16615.1"/>
    <property type="molecule type" value="Genomic_DNA"/>
</dbReference>
<organism evidence="1 2">
    <name type="scientific">Neoroseomonas lacus</name>
    <dbReference type="NCBI Taxonomy" id="287609"/>
    <lineage>
        <taxon>Bacteria</taxon>
        <taxon>Pseudomonadati</taxon>
        <taxon>Pseudomonadota</taxon>
        <taxon>Alphaproteobacteria</taxon>
        <taxon>Acetobacterales</taxon>
        <taxon>Acetobacteraceae</taxon>
        <taxon>Neoroseomonas</taxon>
    </lineage>
</organism>
<name>A0A917KJE9_9PROT</name>
<protein>
    <submittedName>
        <fullName evidence="1">Uncharacterized protein</fullName>
    </submittedName>
</protein>
<dbReference type="AlphaFoldDB" id="A0A917KJE9"/>
<dbReference type="Proteomes" id="UP000661507">
    <property type="component" value="Unassembled WGS sequence"/>
</dbReference>
<evidence type="ECO:0000313" key="2">
    <source>
        <dbReference type="Proteomes" id="UP000661507"/>
    </source>
</evidence>
<evidence type="ECO:0000313" key="1">
    <source>
        <dbReference type="EMBL" id="GGJ16615.1"/>
    </source>
</evidence>
<proteinExistence type="predicted"/>
<comment type="caution">
    <text evidence="1">The sequence shown here is derived from an EMBL/GenBank/DDBJ whole genome shotgun (WGS) entry which is preliminary data.</text>
</comment>
<accession>A0A917KJE9</accession>
<gene>
    <name evidence="1" type="ORF">GCM10011320_25020</name>
</gene>
<reference evidence="1" key="1">
    <citation type="journal article" date="2014" name="Int. J. Syst. Evol. Microbiol.">
        <title>Complete genome sequence of Corynebacterium casei LMG S-19264T (=DSM 44701T), isolated from a smear-ripened cheese.</title>
        <authorList>
            <consortium name="US DOE Joint Genome Institute (JGI-PGF)"/>
            <person name="Walter F."/>
            <person name="Albersmeier A."/>
            <person name="Kalinowski J."/>
            <person name="Ruckert C."/>
        </authorList>
    </citation>
    <scope>NUCLEOTIDE SEQUENCE</scope>
    <source>
        <strain evidence="1">CGMCC 1.3617</strain>
    </source>
</reference>
<reference evidence="1" key="2">
    <citation type="submission" date="2020-09" db="EMBL/GenBank/DDBJ databases">
        <authorList>
            <person name="Sun Q."/>
            <person name="Zhou Y."/>
        </authorList>
    </citation>
    <scope>NUCLEOTIDE SEQUENCE</scope>
    <source>
        <strain evidence="1">CGMCC 1.3617</strain>
    </source>
</reference>
<sequence>MPVTEVVLATSIPPSMRRPAPGGEDCGPAWRAACAASWAAPGWRVLSVNPAEELGTLTNLPDGVSAVAAKPGVAEAFGRPGTWVWDALGQAVGTGASVVGIVNADIRFDLDAGRRHALMARARHGILACNRMDLGHPGQQEGPYYRYGYDLLLMPRELAMMLDMRGFALGVPWWDYWILLDALLHGLPVEVVQCAGVRHLSHRAAWQRPAWLAALRSMMAHVAPRRAALSGLGMGSIAEATADMLAAVAASPQEGYPLSELAETAGTRFGIEVVRLAERQAWTLE</sequence>